<dbReference type="EMBL" id="JASCZI010124528">
    <property type="protein sequence ID" value="MED6165987.1"/>
    <property type="molecule type" value="Genomic_DNA"/>
</dbReference>
<sequence>MKNDSVGLSPLRTGLENQNETEELKESTAASGPIPESHDEPKITRIRKPPTWMKDYVTRSGRTASQVIEATNQLRANTSGLDGMEHALREMQGILKEVLKLKQDDDDAEAEASSHELKSPL</sequence>
<dbReference type="Proteomes" id="UP001341840">
    <property type="component" value="Unassembled WGS sequence"/>
</dbReference>
<feature type="region of interest" description="Disordered" evidence="1">
    <location>
        <begin position="1"/>
        <end position="49"/>
    </location>
</feature>
<evidence type="ECO:0000313" key="2">
    <source>
        <dbReference type="EMBL" id="MED6165987.1"/>
    </source>
</evidence>
<accession>A0ABU6UZ79</accession>
<comment type="caution">
    <text evidence="2">The sequence shown here is derived from an EMBL/GenBank/DDBJ whole genome shotgun (WGS) entry which is preliminary data.</text>
</comment>
<name>A0ABU6UZ79_9FABA</name>
<protein>
    <submittedName>
        <fullName evidence="2">Uncharacterized protein</fullName>
    </submittedName>
</protein>
<evidence type="ECO:0000256" key="1">
    <source>
        <dbReference type="SAM" id="MobiDB-lite"/>
    </source>
</evidence>
<keyword evidence="3" id="KW-1185">Reference proteome</keyword>
<proteinExistence type="predicted"/>
<organism evidence="2 3">
    <name type="scientific">Stylosanthes scabra</name>
    <dbReference type="NCBI Taxonomy" id="79078"/>
    <lineage>
        <taxon>Eukaryota</taxon>
        <taxon>Viridiplantae</taxon>
        <taxon>Streptophyta</taxon>
        <taxon>Embryophyta</taxon>
        <taxon>Tracheophyta</taxon>
        <taxon>Spermatophyta</taxon>
        <taxon>Magnoliopsida</taxon>
        <taxon>eudicotyledons</taxon>
        <taxon>Gunneridae</taxon>
        <taxon>Pentapetalae</taxon>
        <taxon>rosids</taxon>
        <taxon>fabids</taxon>
        <taxon>Fabales</taxon>
        <taxon>Fabaceae</taxon>
        <taxon>Papilionoideae</taxon>
        <taxon>50 kb inversion clade</taxon>
        <taxon>dalbergioids sensu lato</taxon>
        <taxon>Dalbergieae</taxon>
        <taxon>Pterocarpus clade</taxon>
        <taxon>Stylosanthes</taxon>
    </lineage>
</organism>
<gene>
    <name evidence="2" type="ORF">PIB30_104815</name>
</gene>
<evidence type="ECO:0000313" key="3">
    <source>
        <dbReference type="Proteomes" id="UP001341840"/>
    </source>
</evidence>
<reference evidence="2 3" key="1">
    <citation type="journal article" date="2023" name="Plants (Basel)">
        <title>Bridging the Gap: Combining Genomics and Transcriptomics Approaches to Understand Stylosanthes scabra, an Orphan Legume from the Brazilian Caatinga.</title>
        <authorList>
            <person name="Ferreira-Neto J.R.C."/>
            <person name="da Silva M.D."/>
            <person name="Binneck E."/>
            <person name="de Melo N.F."/>
            <person name="da Silva R.H."/>
            <person name="de Melo A.L.T.M."/>
            <person name="Pandolfi V."/>
            <person name="Bustamante F.O."/>
            <person name="Brasileiro-Vidal A.C."/>
            <person name="Benko-Iseppon A.M."/>
        </authorList>
    </citation>
    <scope>NUCLEOTIDE SEQUENCE [LARGE SCALE GENOMIC DNA]</scope>
    <source>
        <tissue evidence="2">Leaves</tissue>
    </source>
</reference>